<name>A0A6C0BMH3_9ZZZZ</name>
<dbReference type="EMBL" id="MN739201">
    <property type="protein sequence ID" value="QHS93222.1"/>
    <property type="molecule type" value="Genomic_DNA"/>
</dbReference>
<reference evidence="1" key="1">
    <citation type="journal article" date="2020" name="Nature">
        <title>Giant virus diversity and host interactions through global metagenomics.</title>
        <authorList>
            <person name="Schulz F."/>
            <person name="Roux S."/>
            <person name="Paez-Espino D."/>
            <person name="Jungbluth S."/>
            <person name="Walsh D.A."/>
            <person name="Denef V.J."/>
            <person name="McMahon K.D."/>
            <person name="Konstantinidis K.T."/>
            <person name="Eloe-Fadrosh E.A."/>
            <person name="Kyrpides N.C."/>
            <person name="Woyke T."/>
        </authorList>
    </citation>
    <scope>NUCLEOTIDE SEQUENCE</scope>
    <source>
        <strain evidence="1">GVMAG-M-3300017989-17</strain>
    </source>
</reference>
<evidence type="ECO:0000313" key="1">
    <source>
        <dbReference type="EMBL" id="QHS93222.1"/>
    </source>
</evidence>
<accession>A0A6C0BMH3</accession>
<organism evidence="1">
    <name type="scientific">viral metagenome</name>
    <dbReference type="NCBI Taxonomy" id="1070528"/>
    <lineage>
        <taxon>unclassified sequences</taxon>
        <taxon>metagenomes</taxon>
        <taxon>organismal metagenomes</taxon>
    </lineage>
</organism>
<proteinExistence type="predicted"/>
<dbReference type="AlphaFoldDB" id="A0A6C0BMH3"/>
<protein>
    <submittedName>
        <fullName evidence="1">Uncharacterized protein</fullName>
    </submittedName>
</protein>
<sequence>MSQPRRVYLPRRVHQLLSDGEPIPEEELDKLFRNQDHVKVIVKLPQRANPAVLQYVNWLKSKRNLDMDTLTELLLAVNNEALARDLGAPQEFFDKLEIRKRLIQAFRRRLFKYGKDEIPPEEASKFLKTLKRLTRQFRFEQIDNSLEYPLLVSFLRNIRLTDPTQQSGLRQILDFMFEQGVNPREHDLSWLPNSVNVPAYWKRWASKRERGDIAVRLEQMKRGQLPLTPAFLERSVFESRAMEICSDIEDDKLPPAKLVALAEILKIEEYDDMKWKQLCRAVQDKIESMLI</sequence>